<dbReference type="Gene3D" id="1.10.3110.10">
    <property type="entry name" value="protoporphyrinogen ix oxidase, domain 3"/>
    <property type="match status" value="1"/>
</dbReference>
<dbReference type="RefSeq" id="WP_068752194.1">
    <property type="nucleotide sequence ID" value="NZ_MBQD01000023.1"/>
</dbReference>
<dbReference type="InterPro" id="IPR050464">
    <property type="entry name" value="Zeta_carotene_desat/Oxidored"/>
</dbReference>
<accession>A0A1C0AKM3</accession>
<dbReference type="Pfam" id="PF01593">
    <property type="entry name" value="Amino_oxidase"/>
    <property type="match status" value="1"/>
</dbReference>
<dbReference type="SUPFAM" id="SSF51905">
    <property type="entry name" value="FAD/NAD(P)-binding domain"/>
    <property type="match status" value="1"/>
</dbReference>
<feature type="domain" description="Amine oxidase" evidence="1">
    <location>
        <begin position="10"/>
        <end position="266"/>
    </location>
</feature>
<evidence type="ECO:0000313" key="3">
    <source>
        <dbReference type="Proteomes" id="UP000093501"/>
    </source>
</evidence>
<dbReference type="GO" id="GO:0016491">
    <property type="term" value="F:oxidoreductase activity"/>
    <property type="evidence" value="ECO:0007669"/>
    <property type="project" value="InterPro"/>
</dbReference>
<dbReference type="InterPro" id="IPR002937">
    <property type="entry name" value="Amino_oxidase"/>
</dbReference>
<dbReference type="Proteomes" id="UP000093501">
    <property type="component" value="Unassembled WGS sequence"/>
</dbReference>
<dbReference type="PANTHER" id="PTHR42923:SF3">
    <property type="entry name" value="PROTOPORPHYRINOGEN OXIDASE"/>
    <property type="match status" value="1"/>
</dbReference>
<evidence type="ECO:0000313" key="2">
    <source>
        <dbReference type="EMBL" id="OCL33088.1"/>
    </source>
</evidence>
<gene>
    <name evidence="2" type="ORF">BCR15_07385</name>
</gene>
<sequence>MTAVVVGGGLAGLVAGYRLAQAGRRVTVLEASTRLGGLIAPIEIGGVAVDAGAEAYAVRGGVVRELCEELGLPVAAPLGCPHIWRPDGVWPMAEGVLGIPASLEDPALDALDPQDRARVARDLDLPAEVGAEATTLGDLVLARMGEGALRTLVTPVARGVYSLEPGRMPLASFAPGLREALAREGSLLRAVAAVRRPGAAAVEQPVGGMFRLIDALAARITGLGGEIRCTSPAVDVHRAGTGFAVSLQDGGSVRGERLVLAGPSASACGLLAKLGVDLAPTPTQPAHLAVLGLNHPGLAAEPVGSGLLVGERDDSVHAKALTHYSVKWPWSRRPGQEIVRLSYPETYIPSRADALADAARFLRLPLTDGDVTGFAAVSWEEMPTRMEHATRDFYLEAAAGVGVDVVGAWIDGNGIASVVAGSRRVLK</sequence>
<dbReference type="Gene3D" id="3.90.660.20">
    <property type="entry name" value="Protoporphyrinogen oxidase, mitochondrial, domain 2"/>
    <property type="match status" value="1"/>
</dbReference>
<dbReference type="InterPro" id="IPR036188">
    <property type="entry name" value="FAD/NAD-bd_sf"/>
</dbReference>
<organism evidence="2 3">
    <name type="scientific">Tessaracoccus lapidicaptus</name>
    <dbReference type="NCBI Taxonomy" id="1427523"/>
    <lineage>
        <taxon>Bacteria</taxon>
        <taxon>Bacillati</taxon>
        <taxon>Actinomycetota</taxon>
        <taxon>Actinomycetes</taxon>
        <taxon>Propionibacteriales</taxon>
        <taxon>Propionibacteriaceae</taxon>
        <taxon>Tessaracoccus</taxon>
    </lineage>
</organism>
<proteinExistence type="predicted"/>
<dbReference type="AlphaFoldDB" id="A0A1C0AKM3"/>
<dbReference type="Gene3D" id="3.50.50.60">
    <property type="entry name" value="FAD/NAD(P)-binding domain"/>
    <property type="match status" value="1"/>
</dbReference>
<comment type="caution">
    <text evidence="2">The sequence shown here is derived from an EMBL/GenBank/DDBJ whole genome shotgun (WGS) entry which is preliminary data.</text>
</comment>
<reference evidence="3" key="1">
    <citation type="submission" date="2016-07" db="EMBL/GenBank/DDBJ databases">
        <authorList>
            <person name="Florea S."/>
            <person name="Webb J.S."/>
            <person name="Jaromczyk J."/>
            <person name="Schardl C.L."/>
        </authorList>
    </citation>
    <scope>NUCLEOTIDE SEQUENCE [LARGE SCALE GENOMIC DNA]</scope>
    <source>
        <strain evidence="3">IPBSL-7</strain>
    </source>
</reference>
<evidence type="ECO:0000259" key="1">
    <source>
        <dbReference type="Pfam" id="PF01593"/>
    </source>
</evidence>
<protein>
    <recommendedName>
        <fullName evidence="1">Amine oxidase domain-containing protein</fullName>
    </recommendedName>
</protein>
<keyword evidence="3" id="KW-1185">Reference proteome</keyword>
<dbReference type="EMBL" id="MBQD01000023">
    <property type="protein sequence ID" value="OCL33088.1"/>
    <property type="molecule type" value="Genomic_DNA"/>
</dbReference>
<dbReference type="PANTHER" id="PTHR42923">
    <property type="entry name" value="PROTOPORPHYRINOGEN OXIDASE"/>
    <property type="match status" value="1"/>
</dbReference>
<name>A0A1C0AKM3_9ACTN</name>